<protein>
    <submittedName>
        <fullName evidence="3">Bola-like protein</fullName>
    </submittedName>
</protein>
<dbReference type="PANTHER" id="PTHR46188:SF1">
    <property type="entry name" value="BOLA-LIKE PROTEIN 3"/>
    <property type="match status" value="1"/>
</dbReference>
<evidence type="ECO:0000256" key="2">
    <source>
        <dbReference type="RuleBase" id="RU003860"/>
    </source>
</evidence>
<dbReference type="Proteomes" id="UP000245884">
    <property type="component" value="Unassembled WGS sequence"/>
</dbReference>
<dbReference type="EMBL" id="KZ819662">
    <property type="protein sequence ID" value="PWN30592.1"/>
    <property type="molecule type" value="Genomic_DNA"/>
</dbReference>
<name>A0A316UZE2_9BASI</name>
<comment type="similarity">
    <text evidence="1 2">Belongs to the BolA/IbaG family.</text>
</comment>
<dbReference type="STRING" id="1569628.A0A316UZE2"/>
<organism evidence="3 4">
    <name type="scientific">Jaminaea rosea</name>
    <dbReference type="NCBI Taxonomy" id="1569628"/>
    <lineage>
        <taxon>Eukaryota</taxon>
        <taxon>Fungi</taxon>
        <taxon>Dikarya</taxon>
        <taxon>Basidiomycota</taxon>
        <taxon>Ustilaginomycotina</taxon>
        <taxon>Exobasidiomycetes</taxon>
        <taxon>Microstromatales</taxon>
        <taxon>Microstromatales incertae sedis</taxon>
        <taxon>Jaminaea</taxon>
    </lineage>
</organism>
<dbReference type="GO" id="GO:0005759">
    <property type="term" value="C:mitochondrial matrix"/>
    <property type="evidence" value="ECO:0007669"/>
    <property type="project" value="TreeGrafter"/>
</dbReference>
<dbReference type="GeneID" id="37026078"/>
<dbReference type="InterPro" id="IPR052275">
    <property type="entry name" value="Mt_Fe-S_assembly_factor"/>
</dbReference>
<sequence>MTSGEQDIHALLTKRFKPAHLQVQDVSGGCGSFYAIVVASKEFAGLNTVKQHRMVNECLKDIIGGIHGLQVSAGATEEKRSSERIAS</sequence>
<dbReference type="RefSeq" id="XP_025365204.1">
    <property type="nucleotide sequence ID" value="XM_025504255.1"/>
</dbReference>
<dbReference type="OrthoDB" id="203381at2759"/>
<evidence type="ECO:0000313" key="3">
    <source>
        <dbReference type="EMBL" id="PWN30592.1"/>
    </source>
</evidence>
<keyword evidence="4" id="KW-1185">Reference proteome</keyword>
<dbReference type="Pfam" id="PF01722">
    <property type="entry name" value="BolA"/>
    <property type="match status" value="1"/>
</dbReference>
<evidence type="ECO:0000256" key="1">
    <source>
        <dbReference type="ARBA" id="ARBA00005578"/>
    </source>
</evidence>
<reference evidence="3 4" key="1">
    <citation type="journal article" date="2018" name="Mol. Biol. Evol.">
        <title>Broad Genomic Sampling Reveals a Smut Pathogenic Ancestry of the Fungal Clade Ustilaginomycotina.</title>
        <authorList>
            <person name="Kijpornyongpan T."/>
            <person name="Mondo S.J."/>
            <person name="Barry K."/>
            <person name="Sandor L."/>
            <person name="Lee J."/>
            <person name="Lipzen A."/>
            <person name="Pangilinan J."/>
            <person name="LaButti K."/>
            <person name="Hainaut M."/>
            <person name="Henrissat B."/>
            <person name="Grigoriev I.V."/>
            <person name="Spatafora J.W."/>
            <person name="Aime M.C."/>
        </authorList>
    </citation>
    <scope>NUCLEOTIDE SEQUENCE [LARGE SCALE GENOMIC DNA]</scope>
    <source>
        <strain evidence="3 4">MCA 5214</strain>
    </source>
</reference>
<dbReference type="InterPro" id="IPR036065">
    <property type="entry name" value="BolA-like_sf"/>
</dbReference>
<accession>A0A316UZE2</accession>
<dbReference type="SUPFAM" id="SSF82657">
    <property type="entry name" value="BolA-like"/>
    <property type="match status" value="1"/>
</dbReference>
<dbReference type="PANTHER" id="PTHR46188">
    <property type="entry name" value="BOLA-LIKE PROTEIN 3"/>
    <property type="match status" value="1"/>
</dbReference>
<dbReference type="InterPro" id="IPR002634">
    <property type="entry name" value="BolA"/>
</dbReference>
<dbReference type="PIRSF" id="PIRSF003113">
    <property type="entry name" value="BolA"/>
    <property type="match status" value="1"/>
</dbReference>
<dbReference type="Gene3D" id="3.30.300.90">
    <property type="entry name" value="BolA-like"/>
    <property type="match status" value="1"/>
</dbReference>
<gene>
    <name evidence="3" type="ORF">BDZ90DRAFT_216141</name>
</gene>
<dbReference type="AlphaFoldDB" id="A0A316UZE2"/>
<proteinExistence type="inferred from homology"/>
<evidence type="ECO:0000313" key="4">
    <source>
        <dbReference type="Proteomes" id="UP000245884"/>
    </source>
</evidence>